<dbReference type="Gene3D" id="2.30.30.40">
    <property type="entry name" value="SH3 Domains"/>
    <property type="match status" value="1"/>
</dbReference>
<dbReference type="SUPFAM" id="SSF50044">
    <property type="entry name" value="SH3-domain"/>
    <property type="match status" value="1"/>
</dbReference>
<dbReference type="InterPro" id="IPR019804">
    <property type="entry name" value="Ras_G-nucl-exch_fac_CS"/>
</dbReference>
<dbReference type="GO" id="GO:0005085">
    <property type="term" value="F:guanyl-nucleotide exchange factor activity"/>
    <property type="evidence" value="ECO:0007669"/>
    <property type="project" value="UniProtKB-KW"/>
</dbReference>
<feature type="compositionally biased region" description="Basic and acidic residues" evidence="5">
    <location>
        <begin position="421"/>
        <end position="432"/>
    </location>
</feature>
<evidence type="ECO:0000256" key="5">
    <source>
        <dbReference type="SAM" id="MobiDB-lite"/>
    </source>
</evidence>
<dbReference type="Pfam" id="PF00617">
    <property type="entry name" value="RasGEF"/>
    <property type="match status" value="1"/>
</dbReference>
<dbReference type="PRINTS" id="PR00452">
    <property type="entry name" value="SH3DOMAIN"/>
</dbReference>
<dbReference type="PANTHER" id="PTHR23113">
    <property type="entry name" value="GUANINE NUCLEOTIDE EXCHANGE FACTOR"/>
    <property type="match status" value="1"/>
</dbReference>
<feature type="domain" description="SH3" evidence="6">
    <location>
        <begin position="100"/>
        <end position="161"/>
    </location>
</feature>
<dbReference type="SUPFAM" id="SSF48366">
    <property type="entry name" value="Ras GEF"/>
    <property type="match status" value="1"/>
</dbReference>
<feature type="domain" description="Ras-GEF" evidence="7">
    <location>
        <begin position="959"/>
        <end position="1198"/>
    </location>
</feature>
<dbReference type="EMBL" id="KN818230">
    <property type="protein sequence ID" value="KIL67796.1"/>
    <property type="molecule type" value="Genomic_DNA"/>
</dbReference>
<proteinExistence type="predicted"/>
<dbReference type="PROSITE" id="PS50002">
    <property type="entry name" value="SH3"/>
    <property type="match status" value="1"/>
</dbReference>
<evidence type="ECO:0000259" key="6">
    <source>
        <dbReference type="PROSITE" id="PS50002"/>
    </source>
</evidence>
<feature type="compositionally biased region" description="Polar residues" evidence="5">
    <location>
        <begin position="36"/>
        <end position="47"/>
    </location>
</feature>
<dbReference type="InterPro" id="IPR001895">
    <property type="entry name" value="RASGEF_cat_dom"/>
</dbReference>
<dbReference type="Proteomes" id="UP000054549">
    <property type="component" value="Unassembled WGS sequence"/>
</dbReference>
<keyword evidence="10" id="KW-1185">Reference proteome</keyword>
<protein>
    <recommendedName>
        <fullName evidence="11">Ras GEF</fullName>
    </recommendedName>
</protein>
<dbReference type="SMART" id="SM00229">
    <property type="entry name" value="RasGEFN"/>
    <property type="match status" value="1"/>
</dbReference>
<dbReference type="SMART" id="SM00147">
    <property type="entry name" value="RasGEF"/>
    <property type="match status" value="1"/>
</dbReference>
<evidence type="ECO:0000256" key="1">
    <source>
        <dbReference type="ARBA" id="ARBA00022443"/>
    </source>
</evidence>
<gene>
    <name evidence="9" type="ORF">M378DRAFT_158981</name>
</gene>
<dbReference type="Gene3D" id="1.10.840.10">
    <property type="entry name" value="Ras guanine-nucleotide exchange factors catalytic domain"/>
    <property type="match status" value="1"/>
</dbReference>
<dbReference type="STRING" id="946122.A0A0C2XEB9"/>
<feature type="domain" description="N-terminal Ras-GEF" evidence="8">
    <location>
        <begin position="769"/>
        <end position="900"/>
    </location>
</feature>
<evidence type="ECO:0008006" key="11">
    <source>
        <dbReference type="Google" id="ProtNLM"/>
    </source>
</evidence>
<dbReference type="InterPro" id="IPR001452">
    <property type="entry name" value="SH3_domain"/>
</dbReference>
<dbReference type="InParanoid" id="A0A0C2XEB9"/>
<dbReference type="CDD" id="cd00155">
    <property type="entry name" value="RasGEF"/>
    <property type="match status" value="1"/>
</dbReference>
<evidence type="ECO:0000259" key="8">
    <source>
        <dbReference type="PROSITE" id="PS50212"/>
    </source>
</evidence>
<dbReference type="Pfam" id="PF07653">
    <property type="entry name" value="SH3_2"/>
    <property type="match status" value="1"/>
</dbReference>
<dbReference type="InterPro" id="IPR036964">
    <property type="entry name" value="RASGEF_cat_dom_sf"/>
</dbReference>
<organism evidence="9 10">
    <name type="scientific">Amanita muscaria (strain Koide BX008)</name>
    <dbReference type="NCBI Taxonomy" id="946122"/>
    <lineage>
        <taxon>Eukaryota</taxon>
        <taxon>Fungi</taxon>
        <taxon>Dikarya</taxon>
        <taxon>Basidiomycota</taxon>
        <taxon>Agaricomycotina</taxon>
        <taxon>Agaricomycetes</taxon>
        <taxon>Agaricomycetidae</taxon>
        <taxon>Agaricales</taxon>
        <taxon>Pluteineae</taxon>
        <taxon>Amanitaceae</taxon>
        <taxon>Amanita</taxon>
    </lineage>
</organism>
<dbReference type="SMART" id="SM00326">
    <property type="entry name" value="SH3"/>
    <property type="match status" value="1"/>
</dbReference>
<feature type="compositionally biased region" description="Polar residues" evidence="5">
    <location>
        <begin position="7"/>
        <end position="20"/>
    </location>
</feature>
<evidence type="ECO:0000313" key="9">
    <source>
        <dbReference type="EMBL" id="KIL67796.1"/>
    </source>
</evidence>
<evidence type="ECO:0000256" key="2">
    <source>
        <dbReference type="ARBA" id="ARBA00022658"/>
    </source>
</evidence>
<dbReference type="Gene3D" id="1.20.870.10">
    <property type="entry name" value="Son of sevenless (SoS) protein Chain: S domain 1"/>
    <property type="match status" value="1"/>
</dbReference>
<sequence length="1228" mass="135437">MYPSKLKINTSNIPDKSTLLSGIPVRNKRPSPPRVSANSNAPQSRIRSVSNASTTSSLSIVTPHSASTNASSSSVNLLAPNSARSPISSPKSPSLPSPPPRAEYVFAMHDYTPQNQNATCLPFRAGQVIHVLNKDPSGWWDGELEGRRGWFPSNYVNGEADYCLNDSSQTMRRQIRRNEVSPTNDVAQDFYQHTTSFGDGEKDVERDKDSYSPSLTVPLLSIVTVMQEAVRAQKVAHYLPFAREIVTHVRYILAAMGVRSKDAPILRQYPRLAEERRDLIACLNPMLRNAEKTLATPPGSEHDSAVLAMMHCAAEISNRTQRFLILGAHCGLQLPEPQFPDGSAILSTPSSKGCKDSPTDVLHSASGDIGRTPRQHGKKGYRPSTPCGARPTKSLADLRSASTKSAIPIVSSVPPLPQRDALSKQKKLEKTCHKQQTSHSSTSSSSFSTHTHDDIPKPAPPPFPCGQATAGQILAVFNHTHSVFLSTNTAFIEQTHAYSRDMHASNKVRLCELGNEITDLTCKLLTLADSILQHPELSKEKLDYLRSSQQTLFKTVHSFTEIVQSIARVASPAVDEEQQKEMMLKSSTDSVKAAADCLSAAAMSLAHADMFQKPFVIKSVHAGDRLSGSADDTMVDGTICDADDTVQVQVAVAHSQASVVPASENGASLSETNGVRSTFRAGNVPCPITVPTFPVEPDFPSPASLVRTDDGTTWEGSTASLYADKIPEEKKLYGELPTAPIGFMPEFNVIPQAWLYSHDYGQDDVAYNSEGLLVGATLEALVEKMTPHDSIVDSAFSAVFFLTFRLFATPLELVETIIGRYNTSPPTNISQEDIALWEQRKGLPVRLRISNFIKIWVEFYWRQGVDDSAISLLSSFLHNDLSLSFPGAAQRILELLELRQHSPDSINSVNDRIRDPGMSINPPILSTINAEIPRPIMTKTLLVALRKKDWSSISVTDFDATELARQLTIMECDLYCAIQPEEILETGQQGNKPAVNVKAVSSLSTVITGWVAECILSESSDIKKRSLIIKFFIKIADRCTSLNNYSTPRAMLAALDSSTISRLHQTWLGVPQKHKTILDSLRRLADHGRNYHEYRSRLRNTAPPAVPFLGLYLTDVTFCREGNPSHRVSPTNSSKSLLNFNKYHKLARIVQDMQRFQVQYNLKAIPEVQEYLNSCFDNARSHGDLQDLYRRSLLVEPKQPADSQTLGEVRQLFSWATRSQSQVQTTIS</sequence>
<dbReference type="CDD" id="cd11883">
    <property type="entry name" value="SH3_Sdc25"/>
    <property type="match status" value="1"/>
</dbReference>
<dbReference type="FunFam" id="2.30.30.40:FF:000072">
    <property type="entry name" value="Unconventional Myosin IB"/>
    <property type="match status" value="1"/>
</dbReference>
<keyword evidence="1 4" id="KW-0728">SH3 domain</keyword>
<accession>A0A0C2XEB9</accession>
<dbReference type="CDD" id="cd06224">
    <property type="entry name" value="REM"/>
    <property type="match status" value="1"/>
</dbReference>
<dbReference type="InterPro" id="IPR008937">
    <property type="entry name" value="Ras-like_GEF"/>
</dbReference>
<keyword evidence="2 3" id="KW-0344">Guanine-nucleotide releasing factor</keyword>
<dbReference type="PROSITE" id="PS50212">
    <property type="entry name" value="RASGEF_NTER"/>
    <property type="match status" value="1"/>
</dbReference>
<feature type="compositionally biased region" description="Low complexity" evidence="5">
    <location>
        <begin position="437"/>
        <end position="449"/>
    </location>
</feature>
<dbReference type="AlphaFoldDB" id="A0A0C2XEB9"/>
<dbReference type="GO" id="GO:0005886">
    <property type="term" value="C:plasma membrane"/>
    <property type="evidence" value="ECO:0007669"/>
    <property type="project" value="TreeGrafter"/>
</dbReference>
<name>A0A0C2XEB9_AMAMK</name>
<dbReference type="PROSITE" id="PS00720">
    <property type="entry name" value="RASGEF"/>
    <property type="match status" value="1"/>
</dbReference>
<dbReference type="Pfam" id="PF00618">
    <property type="entry name" value="RasGEF_N"/>
    <property type="match status" value="1"/>
</dbReference>
<dbReference type="HOGENOM" id="CLU_002116_0_0_1"/>
<evidence type="ECO:0000259" key="7">
    <source>
        <dbReference type="PROSITE" id="PS50009"/>
    </source>
</evidence>
<dbReference type="GO" id="GO:0007265">
    <property type="term" value="P:Ras protein signal transduction"/>
    <property type="evidence" value="ECO:0007669"/>
    <property type="project" value="TreeGrafter"/>
</dbReference>
<evidence type="ECO:0000256" key="4">
    <source>
        <dbReference type="PROSITE-ProRule" id="PRU00192"/>
    </source>
</evidence>
<feature type="region of interest" description="Disordered" evidence="5">
    <location>
        <begin position="1"/>
        <end position="100"/>
    </location>
</feature>
<dbReference type="InterPro" id="IPR036028">
    <property type="entry name" value="SH3-like_dom_sf"/>
</dbReference>
<dbReference type="InterPro" id="IPR000651">
    <property type="entry name" value="Ras-like_Gua-exchang_fac_N"/>
</dbReference>
<reference evidence="9 10" key="1">
    <citation type="submission" date="2014-04" db="EMBL/GenBank/DDBJ databases">
        <title>Evolutionary Origins and Diversification of the Mycorrhizal Mutualists.</title>
        <authorList>
            <consortium name="DOE Joint Genome Institute"/>
            <consortium name="Mycorrhizal Genomics Consortium"/>
            <person name="Kohler A."/>
            <person name="Kuo A."/>
            <person name="Nagy L.G."/>
            <person name="Floudas D."/>
            <person name="Copeland A."/>
            <person name="Barry K.W."/>
            <person name="Cichocki N."/>
            <person name="Veneault-Fourrey C."/>
            <person name="LaButti K."/>
            <person name="Lindquist E.A."/>
            <person name="Lipzen A."/>
            <person name="Lundell T."/>
            <person name="Morin E."/>
            <person name="Murat C."/>
            <person name="Riley R."/>
            <person name="Ohm R."/>
            <person name="Sun H."/>
            <person name="Tunlid A."/>
            <person name="Henrissat B."/>
            <person name="Grigoriev I.V."/>
            <person name="Hibbett D.S."/>
            <person name="Martin F."/>
        </authorList>
    </citation>
    <scope>NUCLEOTIDE SEQUENCE [LARGE SCALE GENOMIC DNA]</scope>
    <source>
        <strain evidence="9 10">Koide BX008</strain>
    </source>
</reference>
<evidence type="ECO:0000256" key="3">
    <source>
        <dbReference type="PROSITE-ProRule" id="PRU00168"/>
    </source>
</evidence>
<dbReference type="PROSITE" id="PS50009">
    <property type="entry name" value="RASGEF_CAT"/>
    <property type="match status" value="1"/>
</dbReference>
<dbReference type="InterPro" id="IPR023578">
    <property type="entry name" value="Ras_GEF_dom_sf"/>
</dbReference>
<dbReference type="PANTHER" id="PTHR23113:SF354">
    <property type="entry name" value="BUD SITE SELECTION PROTEIN 5"/>
    <property type="match status" value="1"/>
</dbReference>
<dbReference type="OrthoDB" id="28357at2759"/>
<evidence type="ECO:0000313" key="10">
    <source>
        <dbReference type="Proteomes" id="UP000054549"/>
    </source>
</evidence>
<feature type="region of interest" description="Disordered" evidence="5">
    <location>
        <begin position="341"/>
        <end position="464"/>
    </location>
</feature>
<feature type="compositionally biased region" description="Low complexity" evidence="5">
    <location>
        <begin position="48"/>
        <end position="92"/>
    </location>
</feature>